<keyword evidence="4" id="KW-0808">Transferase</keyword>
<dbReference type="GO" id="GO:0016763">
    <property type="term" value="F:pentosyltransferase activity"/>
    <property type="evidence" value="ECO:0007669"/>
    <property type="project" value="InterPro"/>
</dbReference>
<keyword evidence="5" id="KW-0812">Transmembrane</keyword>
<dbReference type="Proteomes" id="UP000008963">
    <property type="component" value="Chromosome"/>
</dbReference>
<keyword evidence="1" id="KW-1003">Cell membrane</keyword>
<sequence length="317" mass="36098">MKKHKKTKIIIALILLLISLSAGYIGISIPFGEINKLQKGFVKTTYSDELGVQYTIVDKRPKGWSPLKSISPNATSAIMLSEDWDFFRHVGVDVSQIKEAALDGIKGEKLRGASTISQQLTKNLFFSNDRSLQRKLKELGATMYLENKVSKEKILELYLNVIQYGDGIYGIKDAAKHYFNKSPKSLTAKEGAFLAMLLPSPVRYAQSFKEKKLTEFADETVNNILDKMALAKVISKEKAEYLKKQKLNFEKGRAKSRQRRNLSGIGNRQRVKKLTDGRDWENRYKYDPDLSVAEEVKYDPDAINEDDLKLKEEFSLE</sequence>
<dbReference type="KEGG" id="bmx:BMS_1930"/>
<dbReference type="GO" id="GO:0009274">
    <property type="term" value="C:peptidoglycan-based cell wall"/>
    <property type="evidence" value="ECO:0007669"/>
    <property type="project" value="InterPro"/>
</dbReference>
<dbReference type="AlphaFoldDB" id="E1X2H9"/>
<evidence type="ECO:0000256" key="2">
    <source>
        <dbReference type="ARBA" id="ARBA00022519"/>
    </source>
</evidence>
<keyword evidence="6" id="KW-0133">Cell shape</keyword>
<name>E1X2H9_HALMS</name>
<accession>E1X2H9</accession>
<evidence type="ECO:0000256" key="9">
    <source>
        <dbReference type="ARBA" id="ARBA00023136"/>
    </source>
</evidence>
<dbReference type="PANTHER" id="PTHR30400">
    <property type="entry name" value="MONOFUNCTIONAL BIOSYNTHETIC PEPTIDOGLYCAN TRANSGLYCOSYLASE"/>
    <property type="match status" value="1"/>
</dbReference>
<dbReference type="eggNOG" id="COG0744">
    <property type="taxonomic scope" value="Bacteria"/>
</dbReference>
<keyword evidence="7" id="KW-0573">Peptidoglycan synthesis</keyword>
<evidence type="ECO:0000256" key="5">
    <source>
        <dbReference type="ARBA" id="ARBA00022692"/>
    </source>
</evidence>
<evidence type="ECO:0000256" key="10">
    <source>
        <dbReference type="ARBA" id="ARBA00023316"/>
    </source>
</evidence>
<dbReference type="InterPro" id="IPR023346">
    <property type="entry name" value="Lysozyme-like_dom_sf"/>
</dbReference>
<evidence type="ECO:0000256" key="6">
    <source>
        <dbReference type="ARBA" id="ARBA00022960"/>
    </source>
</evidence>
<dbReference type="PANTHER" id="PTHR30400:SF0">
    <property type="entry name" value="BIOSYNTHETIC PEPTIDOGLYCAN TRANSGLYCOSYLASE"/>
    <property type="match status" value="1"/>
</dbReference>
<dbReference type="STRING" id="862908.BMS_1930"/>
<organism evidence="12 13">
    <name type="scientific">Halobacteriovorax marinus (strain ATCC BAA-682 / DSM 15412 / SJ)</name>
    <name type="common">Bacteriovorax marinus</name>
    <dbReference type="NCBI Taxonomy" id="862908"/>
    <lineage>
        <taxon>Bacteria</taxon>
        <taxon>Pseudomonadati</taxon>
        <taxon>Bdellovibrionota</taxon>
        <taxon>Bacteriovoracia</taxon>
        <taxon>Bacteriovoracales</taxon>
        <taxon>Halobacteriovoraceae</taxon>
        <taxon>Halobacteriovorax</taxon>
    </lineage>
</organism>
<protein>
    <submittedName>
        <fullName evidence="12">Biosynthetic peptidoglycan transglycosylase</fullName>
    </submittedName>
</protein>
<evidence type="ECO:0000313" key="13">
    <source>
        <dbReference type="Proteomes" id="UP000008963"/>
    </source>
</evidence>
<dbReference type="GO" id="GO:0008360">
    <property type="term" value="P:regulation of cell shape"/>
    <property type="evidence" value="ECO:0007669"/>
    <property type="project" value="UniProtKB-KW"/>
</dbReference>
<dbReference type="PATRIC" id="fig|862908.3.peg.1830"/>
<dbReference type="InterPro" id="IPR011812">
    <property type="entry name" value="Pep_trsgly"/>
</dbReference>
<dbReference type="EMBL" id="FQ312005">
    <property type="protein sequence ID" value="CBW26746.1"/>
    <property type="molecule type" value="Genomic_DNA"/>
</dbReference>
<dbReference type="Pfam" id="PF00912">
    <property type="entry name" value="Transgly"/>
    <property type="match status" value="1"/>
</dbReference>
<keyword evidence="9" id="KW-0472">Membrane</keyword>
<dbReference type="GO" id="GO:0016020">
    <property type="term" value="C:membrane"/>
    <property type="evidence" value="ECO:0007669"/>
    <property type="project" value="InterPro"/>
</dbReference>
<evidence type="ECO:0000256" key="8">
    <source>
        <dbReference type="ARBA" id="ARBA00022989"/>
    </source>
</evidence>
<gene>
    <name evidence="12" type="ordered locus">BMS_1930</name>
</gene>
<dbReference type="Gene3D" id="1.10.3810.10">
    <property type="entry name" value="Biosynthetic peptidoglycan transglycosylase-like"/>
    <property type="match status" value="1"/>
</dbReference>
<evidence type="ECO:0000313" key="12">
    <source>
        <dbReference type="EMBL" id="CBW26746.1"/>
    </source>
</evidence>
<keyword evidence="3" id="KW-0328">Glycosyltransferase</keyword>
<dbReference type="GO" id="GO:0071555">
    <property type="term" value="P:cell wall organization"/>
    <property type="evidence" value="ECO:0007669"/>
    <property type="project" value="UniProtKB-KW"/>
</dbReference>
<dbReference type="SUPFAM" id="SSF53955">
    <property type="entry name" value="Lysozyme-like"/>
    <property type="match status" value="1"/>
</dbReference>
<dbReference type="CAZy" id="GT51">
    <property type="family name" value="Glycosyltransferase Family 51"/>
</dbReference>
<evidence type="ECO:0000259" key="11">
    <source>
        <dbReference type="Pfam" id="PF00912"/>
    </source>
</evidence>
<dbReference type="InterPro" id="IPR036950">
    <property type="entry name" value="PBP_transglycosylase"/>
</dbReference>
<evidence type="ECO:0000256" key="7">
    <source>
        <dbReference type="ARBA" id="ARBA00022984"/>
    </source>
</evidence>
<keyword evidence="2" id="KW-0997">Cell inner membrane</keyword>
<evidence type="ECO:0000256" key="1">
    <source>
        <dbReference type="ARBA" id="ARBA00022475"/>
    </source>
</evidence>
<evidence type="ECO:0000256" key="4">
    <source>
        <dbReference type="ARBA" id="ARBA00022679"/>
    </source>
</evidence>
<feature type="domain" description="Glycosyl transferase family 51" evidence="11">
    <location>
        <begin position="59"/>
        <end position="228"/>
    </location>
</feature>
<dbReference type="RefSeq" id="WP_014244527.1">
    <property type="nucleotide sequence ID" value="NC_016620.1"/>
</dbReference>
<keyword evidence="10" id="KW-0961">Cell wall biogenesis/degradation</keyword>
<keyword evidence="8" id="KW-1133">Transmembrane helix</keyword>
<reference evidence="13" key="1">
    <citation type="journal article" date="2013" name="ISME J.">
        <title>A small predatory core genome in the divergent marine Bacteriovorax marinus SJ and the terrestrial Bdellovibrio bacteriovorus.</title>
        <authorList>
            <person name="Crossman L.C."/>
            <person name="Chen H."/>
            <person name="Cerdeno-Tarraga A.M."/>
            <person name="Brooks K."/>
            <person name="Quail M.A."/>
            <person name="Pineiro S.A."/>
            <person name="Hobley L."/>
            <person name="Sockett R.E."/>
            <person name="Bentley S.D."/>
            <person name="Parkhill J."/>
            <person name="Williams H.N."/>
            <person name="Stine O.C."/>
        </authorList>
    </citation>
    <scope>NUCLEOTIDE SEQUENCE [LARGE SCALE GENOMIC DNA]</scope>
    <source>
        <strain evidence="13">ATCC BAA-682 / DSM 15412 / SJ</strain>
    </source>
</reference>
<dbReference type="HOGENOM" id="CLU_876511_0_0_7"/>
<keyword evidence="13" id="KW-1185">Reference proteome</keyword>
<dbReference type="InterPro" id="IPR001264">
    <property type="entry name" value="Glyco_trans_51"/>
</dbReference>
<proteinExistence type="predicted"/>
<evidence type="ECO:0000256" key="3">
    <source>
        <dbReference type="ARBA" id="ARBA00022676"/>
    </source>
</evidence>
<dbReference type="OrthoDB" id="5290517at2"/>
<dbReference type="GO" id="GO:0009252">
    <property type="term" value="P:peptidoglycan biosynthetic process"/>
    <property type="evidence" value="ECO:0007669"/>
    <property type="project" value="UniProtKB-KW"/>
</dbReference>